<feature type="compositionally biased region" description="Low complexity" evidence="1">
    <location>
        <begin position="1"/>
        <end position="13"/>
    </location>
</feature>
<protein>
    <submittedName>
        <fullName evidence="2">Uncharacterized protein</fullName>
    </submittedName>
</protein>
<dbReference type="EMBL" id="KV427612">
    <property type="protein sequence ID" value="KZT09164.1"/>
    <property type="molecule type" value="Genomic_DNA"/>
</dbReference>
<evidence type="ECO:0000313" key="3">
    <source>
        <dbReference type="Proteomes" id="UP000076871"/>
    </source>
</evidence>
<feature type="compositionally biased region" description="Basic and acidic residues" evidence="1">
    <location>
        <begin position="117"/>
        <end position="128"/>
    </location>
</feature>
<dbReference type="GeneID" id="63819901"/>
<name>A0A165FLT7_9APHY</name>
<keyword evidence="3" id="KW-1185">Reference proteome</keyword>
<dbReference type="AlphaFoldDB" id="A0A165FLT7"/>
<feature type="region of interest" description="Disordered" evidence="1">
    <location>
        <begin position="149"/>
        <end position="185"/>
    </location>
</feature>
<dbReference type="Proteomes" id="UP000076871">
    <property type="component" value="Unassembled WGS sequence"/>
</dbReference>
<accession>A0A165FLT7</accession>
<gene>
    <name evidence="2" type="ORF">LAESUDRAFT_541327</name>
</gene>
<feature type="region of interest" description="Disordered" evidence="1">
    <location>
        <begin position="1"/>
        <end position="27"/>
    </location>
</feature>
<organism evidence="2 3">
    <name type="scientific">Laetiporus sulphureus 93-53</name>
    <dbReference type="NCBI Taxonomy" id="1314785"/>
    <lineage>
        <taxon>Eukaryota</taxon>
        <taxon>Fungi</taxon>
        <taxon>Dikarya</taxon>
        <taxon>Basidiomycota</taxon>
        <taxon>Agaricomycotina</taxon>
        <taxon>Agaricomycetes</taxon>
        <taxon>Polyporales</taxon>
        <taxon>Laetiporus</taxon>
    </lineage>
</organism>
<dbReference type="RefSeq" id="XP_040766904.1">
    <property type="nucleotide sequence ID" value="XM_040902870.1"/>
</dbReference>
<feature type="region of interest" description="Disordered" evidence="1">
    <location>
        <begin position="98"/>
        <end position="128"/>
    </location>
</feature>
<evidence type="ECO:0000256" key="1">
    <source>
        <dbReference type="SAM" id="MobiDB-lite"/>
    </source>
</evidence>
<evidence type="ECO:0000313" key="2">
    <source>
        <dbReference type="EMBL" id="KZT09164.1"/>
    </source>
</evidence>
<reference evidence="2 3" key="1">
    <citation type="journal article" date="2016" name="Mol. Biol. Evol.">
        <title>Comparative Genomics of Early-Diverging Mushroom-Forming Fungi Provides Insights into the Origins of Lignocellulose Decay Capabilities.</title>
        <authorList>
            <person name="Nagy L.G."/>
            <person name="Riley R."/>
            <person name="Tritt A."/>
            <person name="Adam C."/>
            <person name="Daum C."/>
            <person name="Floudas D."/>
            <person name="Sun H."/>
            <person name="Yadav J.S."/>
            <person name="Pangilinan J."/>
            <person name="Larsson K.H."/>
            <person name="Matsuura K."/>
            <person name="Barry K."/>
            <person name="Labutti K."/>
            <person name="Kuo R."/>
            <person name="Ohm R.A."/>
            <person name="Bhattacharya S.S."/>
            <person name="Shirouzu T."/>
            <person name="Yoshinaga Y."/>
            <person name="Martin F.M."/>
            <person name="Grigoriev I.V."/>
            <person name="Hibbett D.S."/>
        </authorList>
    </citation>
    <scope>NUCLEOTIDE SEQUENCE [LARGE SCALE GENOMIC DNA]</scope>
    <source>
        <strain evidence="2 3">93-53</strain>
    </source>
</reference>
<proteinExistence type="predicted"/>
<dbReference type="InParanoid" id="A0A165FLT7"/>
<sequence>MDSHRTSPTTSPSTLPPHRRPALKRGTQYLTFLRLKALARRVRTPRMLGEARLPAISNASRSERTDRRFPRILMRTPRNGPGAAISRRRGISFEISEKKCAEQPGNAQKAQKAAEGSSERHKDRARVEGKKHVDRPFILLTRVRLKNSRPSFLGDHTDRDGSLTRSATCHSPPAPRHPASAVWPASESAVARLLVAGD</sequence>